<dbReference type="InterPro" id="IPR000859">
    <property type="entry name" value="CUB_dom"/>
</dbReference>
<name>E4WTI5_OIKDI</name>
<comment type="caution">
    <text evidence="2">Lacks conserved residue(s) required for the propagation of feature annotation.</text>
</comment>
<accession>E4WTI5</accession>
<dbReference type="EMBL" id="FN653016">
    <property type="protein sequence ID" value="CBY07154.1"/>
    <property type="molecule type" value="Genomic_DNA"/>
</dbReference>
<protein>
    <recommendedName>
        <fullName evidence="3">CUB domain-containing protein</fullName>
    </recommendedName>
</protein>
<keyword evidence="5" id="KW-1185">Reference proteome</keyword>
<dbReference type="AlphaFoldDB" id="E4WTI5"/>
<organism evidence="4">
    <name type="scientific">Oikopleura dioica</name>
    <name type="common">Tunicate</name>
    <dbReference type="NCBI Taxonomy" id="34765"/>
    <lineage>
        <taxon>Eukaryota</taxon>
        <taxon>Metazoa</taxon>
        <taxon>Chordata</taxon>
        <taxon>Tunicata</taxon>
        <taxon>Appendicularia</taxon>
        <taxon>Copelata</taxon>
        <taxon>Oikopleuridae</taxon>
        <taxon>Oikopleura</taxon>
    </lineage>
</organism>
<keyword evidence="1" id="KW-1015">Disulfide bond</keyword>
<gene>
    <name evidence="4" type="ORF">GSOID_T00006241001</name>
</gene>
<evidence type="ECO:0000313" key="5">
    <source>
        <dbReference type="Proteomes" id="UP000001307"/>
    </source>
</evidence>
<reference evidence="4" key="1">
    <citation type="journal article" date="2010" name="Science">
        <title>Plasticity of animal genome architecture unmasked by rapid evolution of a pelagic tunicate.</title>
        <authorList>
            <person name="Denoeud F."/>
            <person name="Henriet S."/>
            <person name="Mungpakdee S."/>
            <person name="Aury J.M."/>
            <person name="Da Silva C."/>
            <person name="Brinkmann H."/>
            <person name="Mikhaleva J."/>
            <person name="Olsen L.C."/>
            <person name="Jubin C."/>
            <person name="Canestro C."/>
            <person name="Bouquet J.M."/>
            <person name="Danks G."/>
            <person name="Poulain J."/>
            <person name="Campsteijn C."/>
            <person name="Adamski M."/>
            <person name="Cross I."/>
            <person name="Yadetie F."/>
            <person name="Muffato M."/>
            <person name="Louis A."/>
            <person name="Butcher S."/>
            <person name="Tsagkogeorga G."/>
            <person name="Konrad A."/>
            <person name="Singh S."/>
            <person name="Jensen M.F."/>
            <person name="Cong E.H."/>
            <person name="Eikeseth-Otteraa H."/>
            <person name="Noel B."/>
            <person name="Anthouard V."/>
            <person name="Porcel B.M."/>
            <person name="Kachouri-Lafond R."/>
            <person name="Nishino A."/>
            <person name="Ugolini M."/>
            <person name="Chourrout P."/>
            <person name="Nishida H."/>
            <person name="Aasland R."/>
            <person name="Huzurbazar S."/>
            <person name="Westhof E."/>
            <person name="Delsuc F."/>
            <person name="Lehrach H."/>
            <person name="Reinhardt R."/>
            <person name="Weissenbach J."/>
            <person name="Roy S.W."/>
            <person name="Artiguenave F."/>
            <person name="Postlethwait J.H."/>
            <person name="Manak J.R."/>
            <person name="Thompson E.M."/>
            <person name="Jaillon O."/>
            <person name="Du Pasquier L."/>
            <person name="Boudinot P."/>
            <person name="Liberles D.A."/>
            <person name="Volff J.N."/>
            <person name="Philippe H."/>
            <person name="Lenhard B."/>
            <person name="Roest Crollius H."/>
            <person name="Wincker P."/>
            <person name="Chourrout D."/>
        </authorList>
    </citation>
    <scope>NUCLEOTIDE SEQUENCE [LARGE SCALE GENOMIC DNA]</scope>
</reference>
<dbReference type="InterPro" id="IPR035914">
    <property type="entry name" value="Sperma_CUB_dom_sf"/>
</dbReference>
<dbReference type="PROSITE" id="PS01180">
    <property type="entry name" value="CUB"/>
    <property type="match status" value="1"/>
</dbReference>
<evidence type="ECO:0000256" key="1">
    <source>
        <dbReference type="ARBA" id="ARBA00023157"/>
    </source>
</evidence>
<feature type="domain" description="CUB" evidence="3">
    <location>
        <begin position="38"/>
        <end position="156"/>
    </location>
</feature>
<evidence type="ECO:0000313" key="4">
    <source>
        <dbReference type="EMBL" id="CBY07154.1"/>
    </source>
</evidence>
<evidence type="ECO:0000259" key="3">
    <source>
        <dbReference type="PROSITE" id="PS01180"/>
    </source>
</evidence>
<dbReference type="Proteomes" id="UP000001307">
    <property type="component" value="Unassembled WGS sequence"/>
</dbReference>
<evidence type="ECO:0000256" key="2">
    <source>
        <dbReference type="PROSITE-ProRule" id="PRU00059"/>
    </source>
</evidence>
<dbReference type="SUPFAM" id="SSF49854">
    <property type="entry name" value="Spermadhesin, CUB domain"/>
    <property type="match status" value="1"/>
</dbReference>
<sequence>MRILRSLFGLLKISKAIPAFSSGSTSAKDTVSNTAENAPDILPMQHCGNWKSTSGVISSEHPYAAGFGCMYTVTSPEPIEFRIRKMEIKVTENCLFDNIQLYDGHKELGWICQETVQHKNMSFLYGHFWHYNQFILDFSRQFQTPNNTFRNWTEVDSGDLAVYFESYSGKHYGFDLEWRSQIKTTVATMTRTTRKKRNRKKQKNNQRNQVGFIETIKRRYDLLIKSREQIGGNSILQSRIIEKFNKMVNHVFANQNRKQKLRPCYLPQGGSLENSAIPQLFLNQISSATTSTKIITIENPKCLRQKDLVLQAIVGSRKSTIADDGVQCAPKDFSEDSEWEIEDSTSKCLE</sequence>
<dbReference type="InParanoid" id="E4WTI5"/>
<dbReference type="Gene3D" id="2.60.120.290">
    <property type="entry name" value="Spermadhesin, CUB domain"/>
    <property type="match status" value="1"/>
</dbReference>
<proteinExistence type="predicted"/>